<protein>
    <recommendedName>
        <fullName evidence="4 7">Signal peptidase I</fullName>
        <ecNumber evidence="4 7">3.4.21.89</ecNumber>
    </recommendedName>
</protein>
<dbReference type="EMBL" id="CP063989">
    <property type="protein sequence ID" value="QPL06208.1"/>
    <property type="molecule type" value="Genomic_DNA"/>
</dbReference>
<keyword evidence="7" id="KW-0645">Protease</keyword>
<keyword evidence="10" id="KW-1185">Reference proteome</keyword>
<dbReference type="GO" id="GO:0005886">
    <property type="term" value="C:plasma membrane"/>
    <property type="evidence" value="ECO:0007669"/>
    <property type="project" value="UniProtKB-SubCell"/>
</dbReference>
<feature type="active site" evidence="6">
    <location>
        <position position="54"/>
    </location>
</feature>
<organism evidence="9 10">
    <name type="scientific">Actinomyces respiraculi</name>
    <dbReference type="NCBI Taxonomy" id="2744574"/>
    <lineage>
        <taxon>Bacteria</taxon>
        <taxon>Bacillati</taxon>
        <taxon>Actinomycetota</taxon>
        <taxon>Actinomycetes</taxon>
        <taxon>Actinomycetales</taxon>
        <taxon>Actinomycetaceae</taxon>
        <taxon>Actinomyces</taxon>
    </lineage>
</organism>
<dbReference type="Proteomes" id="UP000594637">
    <property type="component" value="Chromosome"/>
</dbReference>
<evidence type="ECO:0000259" key="8">
    <source>
        <dbReference type="Pfam" id="PF10502"/>
    </source>
</evidence>
<dbReference type="EC" id="3.4.21.89" evidence="4 7"/>
<dbReference type="KEGG" id="arep:ID810_04660"/>
<dbReference type="Pfam" id="PF10502">
    <property type="entry name" value="Peptidase_S26"/>
    <property type="match status" value="1"/>
</dbReference>
<keyword evidence="5 7" id="KW-0378">Hydrolase</keyword>
<name>A0A7T0LMR1_9ACTO</name>
<feature type="active site" evidence="6">
    <location>
        <position position="122"/>
    </location>
</feature>
<feature type="transmembrane region" description="Helical" evidence="7">
    <location>
        <begin position="21"/>
        <end position="44"/>
    </location>
</feature>
<dbReference type="InterPro" id="IPR000223">
    <property type="entry name" value="Pept_S26A_signal_pept_1"/>
</dbReference>
<dbReference type="NCBIfam" id="TIGR02227">
    <property type="entry name" value="sigpep_I_bact"/>
    <property type="match status" value="1"/>
</dbReference>
<evidence type="ECO:0000256" key="7">
    <source>
        <dbReference type="RuleBase" id="RU362042"/>
    </source>
</evidence>
<evidence type="ECO:0000256" key="2">
    <source>
        <dbReference type="ARBA" id="ARBA00004401"/>
    </source>
</evidence>
<comment type="catalytic activity">
    <reaction evidence="1 7">
        <text>Cleavage of hydrophobic, N-terminal signal or leader sequences from secreted and periplasmic proteins.</text>
        <dbReference type="EC" id="3.4.21.89"/>
    </reaction>
</comment>
<dbReference type="PANTHER" id="PTHR43390">
    <property type="entry name" value="SIGNAL PEPTIDASE I"/>
    <property type="match status" value="1"/>
</dbReference>
<keyword evidence="7" id="KW-0472">Membrane</keyword>
<comment type="subcellular location">
    <subcellularLocation>
        <location evidence="2">Cell membrane</location>
        <topology evidence="2">Single-pass type II membrane protein</topology>
    </subcellularLocation>
    <subcellularLocation>
        <location evidence="7">Membrane</location>
        <topology evidence="7">Single-pass type II membrane protein</topology>
    </subcellularLocation>
</comment>
<evidence type="ECO:0000256" key="1">
    <source>
        <dbReference type="ARBA" id="ARBA00000677"/>
    </source>
</evidence>
<dbReference type="InterPro" id="IPR019533">
    <property type="entry name" value="Peptidase_S26"/>
</dbReference>
<dbReference type="InterPro" id="IPR019758">
    <property type="entry name" value="Pept_S26A_signal_pept_1_CS"/>
</dbReference>
<evidence type="ECO:0000313" key="9">
    <source>
        <dbReference type="EMBL" id="QPL06208.1"/>
    </source>
</evidence>
<accession>A0A7T0LMR1</accession>
<evidence type="ECO:0000313" key="10">
    <source>
        <dbReference type="Proteomes" id="UP000594637"/>
    </source>
</evidence>
<dbReference type="PROSITE" id="PS00761">
    <property type="entry name" value="SPASE_I_3"/>
    <property type="match status" value="1"/>
</dbReference>
<dbReference type="GO" id="GO:0009003">
    <property type="term" value="F:signal peptidase activity"/>
    <property type="evidence" value="ECO:0007669"/>
    <property type="project" value="UniProtKB-EC"/>
</dbReference>
<feature type="domain" description="Peptidase S26" evidence="8">
    <location>
        <begin position="31"/>
        <end position="211"/>
    </location>
</feature>
<dbReference type="GO" id="GO:0006465">
    <property type="term" value="P:signal peptide processing"/>
    <property type="evidence" value="ECO:0007669"/>
    <property type="project" value="InterPro"/>
</dbReference>
<dbReference type="PRINTS" id="PR00727">
    <property type="entry name" value="LEADERPTASE"/>
</dbReference>
<dbReference type="RefSeq" id="WP_166855407.1">
    <property type="nucleotide sequence ID" value="NZ_CP063989.1"/>
</dbReference>
<dbReference type="PANTHER" id="PTHR43390:SF1">
    <property type="entry name" value="CHLOROPLAST PROCESSING PEPTIDASE"/>
    <property type="match status" value="1"/>
</dbReference>
<sequence>MSDRSASKPQGRSEDKQAARHPALGVIGLPVLALIAIIFARSLVVQTFVIPSASMEDTLVDGDRVAVTVYDADDLERGDVVVFRDPDHWLTVTEPTGLRAAVQDLLVALRILPQDPGHHLIKRVIGLPGDHVVADGMGTLSVNGVVLDESYVKVGRSASDVAFDVVVPEGYIWVMGDNRSNSADSRYHQDDAHGGFVPISEVVGVAKAIVWPLDRLGTLTGGDEAFRAVPEP</sequence>
<dbReference type="GO" id="GO:0004252">
    <property type="term" value="F:serine-type endopeptidase activity"/>
    <property type="evidence" value="ECO:0007669"/>
    <property type="project" value="InterPro"/>
</dbReference>
<gene>
    <name evidence="9" type="primary">lepB</name>
    <name evidence="9" type="ORF">ID810_04660</name>
</gene>
<evidence type="ECO:0000256" key="3">
    <source>
        <dbReference type="ARBA" id="ARBA00009370"/>
    </source>
</evidence>
<evidence type="ECO:0000256" key="6">
    <source>
        <dbReference type="PIRSR" id="PIRSR600223-1"/>
    </source>
</evidence>
<dbReference type="CDD" id="cd06530">
    <property type="entry name" value="S26_SPase_I"/>
    <property type="match status" value="1"/>
</dbReference>
<keyword evidence="7" id="KW-0812">Transmembrane</keyword>
<evidence type="ECO:0000256" key="5">
    <source>
        <dbReference type="ARBA" id="ARBA00022801"/>
    </source>
</evidence>
<evidence type="ECO:0000256" key="4">
    <source>
        <dbReference type="ARBA" id="ARBA00013208"/>
    </source>
</evidence>
<comment type="similarity">
    <text evidence="3 7">Belongs to the peptidase S26 family.</text>
</comment>
<proteinExistence type="inferred from homology"/>
<dbReference type="SUPFAM" id="SSF51306">
    <property type="entry name" value="LexA/Signal peptidase"/>
    <property type="match status" value="1"/>
</dbReference>
<reference evidence="9 10" key="1">
    <citation type="submission" date="2020-11" db="EMBL/GenBank/DDBJ databases">
        <title>Actinomyces sp. ZJ750.</title>
        <authorList>
            <person name="Zhou J."/>
        </authorList>
    </citation>
    <scope>NUCLEOTIDE SEQUENCE [LARGE SCALE GENOMIC DNA]</scope>
    <source>
        <strain evidence="9 10">ZJ750</strain>
    </source>
</reference>
<dbReference type="Gene3D" id="2.10.109.10">
    <property type="entry name" value="Umud Fragment, subunit A"/>
    <property type="match status" value="1"/>
</dbReference>
<dbReference type="InterPro" id="IPR036286">
    <property type="entry name" value="LexA/Signal_pep-like_sf"/>
</dbReference>
<dbReference type="AlphaFoldDB" id="A0A7T0LMR1"/>
<keyword evidence="7" id="KW-1133">Transmembrane helix</keyword>